<evidence type="ECO:0000313" key="1">
    <source>
        <dbReference type="EMBL" id="SEF97502.1"/>
    </source>
</evidence>
<name>A0A1H5WDG7_9ACTN</name>
<sequence length="50" mass="5354">MATDISALERMSSNATGRYPCAATNTCEPGTCVPSRTCLTHDTCTFTIRP</sequence>
<organism evidence="1 2">
    <name type="scientific">Nonomuraea solani</name>
    <dbReference type="NCBI Taxonomy" id="1144553"/>
    <lineage>
        <taxon>Bacteria</taxon>
        <taxon>Bacillati</taxon>
        <taxon>Actinomycetota</taxon>
        <taxon>Actinomycetes</taxon>
        <taxon>Streptosporangiales</taxon>
        <taxon>Streptosporangiaceae</taxon>
        <taxon>Nonomuraea</taxon>
    </lineage>
</organism>
<dbReference type="EMBL" id="FNVT01000001">
    <property type="protein sequence ID" value="SEF97502.1"/>
    <property type="molecule type" value="Genomic_DNA"/>
</dbReference>
<evidence type="ECO:0000313" key="2">
    <source>
        <dbReference type="Proteomes" id="UP000236732"/>
    </source>
</evidence>
<accession>A0A1H5WDG7</accession>
<reference evidence="1 2" key="1">
    <citation type="submission" date="2016-10" db="EMBL/GenBank/DDBJ databases">
        <authorList>
            <person name="de Groot N.N."/>
        </authorList>
    </citation>
    <scope>NUCLEOTIDE SEQUENCE [LARGE SCALE GENOMIC DNA]</scope>
    <source>
        <strain evidence="1 2">CGMCC 4.7037</strain>
    </source>
</reference>
<dbReference type="RefSeq" id="WP_160150178.1">
    <property type="nucleotide sequence ID" value="NZ_FNVT01000001.1"/>
</dbReference>
<protein>
    <submittedName>
        <fullName evidence="1">Uncharacterized protein</fullName>
    </submittedName>
</protein>
<proteinExistence type="predicted"/>
<keyword evidence="2" id="KW-1185">Reference proteome</keyword>
<dbReference type="Proteomes" id="UP000236732">
    <property type="component" value="Unassembled WGS sequence"/>
</dbReference>
<gene>
    <name evidence="1" type="ORF">SAMN05444920_1011151</name>
</gene>
<dbReference type="AlphaFoldDB" id="A0A1H5WDG7"/>